<name>A0A1H2YWC6_9PROT</name>
<dbReference type="AlphaFoldDB" id="A0A1H2YWC6"/>
<accession>A0A1H2YWC6</accession>
<proteinExistence type="predicted"/>
<dbReference type="RefSeq" id="WP_074668072.1">
    <property type="nucleotide sequence ID" value="NZ_FNNH01000060.1"/>
</dbReference>
<dbReference type="Proteomes" id="UP000183454">
    <property type="component" value="Unassembled WGS sequence"/>
</dbReference>
<evidence type="ECO:0000313" key="2">
    <source>
        <dbReference type="Proteomes" id="UP000183454"/>
    </source>
</evidence>
<dbReference type="EMBL" id="FNNH01000060">
    <property type="protein sequence ID" value="SDX09492.1"/>
    <property type="molecule type" value="Genomic_DNA"/>
</dbReference>
<gene>
    <name evidence="1" type="ORF">SAMN05421882_10603</name>
</gene>
<sequence>MRNSLIDKNSIEEAAKSAQSQEAKILDSCISGQLKNFPAGVYAALAQKYPEKFQSLEPGNHQNVALLNQGTTSKALSASLQYHYIGLDQLVPAGYFPFFSAIAITNGGRVYGNIFTDSSGTPYVATIENGTVTVLHEGFANTANEGGTAGGAVLTDSENFFGQAALFHGNKVELIPRLAGEIDSAVLLINDSGIALYYSMDENFNSILALY</sequence>
<evidence type="ECO:0000313" key="1">
    <source>
        <dbReference type="EMBL" id="SDX09492.1"/>
    </source>
</evidence>
<reference evidence="1 2" key="1">
    <citation type="submission" date="2016-10" db="EMBL/GenBank/DDBJ databases">
        <authorList>
            <person name="de Groot N.N."/>
        </authorList>
    </citation>
    <scope>NUCLEOTIDE SEQUENCE [LARGE SCALE GENOMIC DNA]</scope>
    <source>
        <strain evidence="1 2">Nm110</strain>
    </source>
</reference>
<protein>
    <submittedName>
        <fullName evidence="1">Uncharacterized protein</fullName>
    </submittedName>
</protein>
<organism evidence="1 2">
    <name type="scientific">Nitrosomonas communis</name>
    <dbReference type="NCBI Taxonomy" id="44574"/>
    <lineage>
        <taxon>Bacteria</taxon>
        <taxon>Pseudomonadati</taxon>
        <taxon>Pseudomonadota</taxon>
        <taxon>Betaproteobacteria</taxon>
        <taxon>Nitrosomonadales</taxon>
        <taxon>Nitrosomonadaceae</taxon>
        <taxon>Nitrosomonas</taxon>
    </lineage>
</organism>